<name>A0A0S4PUX6_9HELI</name>
<accession>A0A0S4PUX6</accession>
<gene>
    <name evidence="1" type="ORF">BN2458_PEG1160</name>
</gene>
<reference evidence="2" key="1">
    <citation type="submission" date="2015-11" db="EMBL/GenBank/DDBJ databases">
        <authorList>
            <person name="Anvar S.Y."/>
        </authorList>
    </citation>
    <scope>NUCLEOTIDE SEQUENCE [LARGE SCALE GENOMIC DNA]</scope>
</reference>
<sequence length="43" mass="5138">MSPLIKKTKQEFFAMNVFKKYERIKNETHIPTLALFAHIIKCE</sequence>
<protein>
    <submittedName>
        <fullName evidence="1">Uncharacterized protein</fullName>
    </submittedName>
</protein>
<organism evidence="1 2">
    <name type="scientific">Helicobacter typhlonius</name>
    <dbReference type="NCBI Taxonomy" id="76936"/>
    <lineage>
        <taxon>Bacteria</taxon>
        <taxon>Pseudomonadati</taxon>
        <taxon>Campylobacterota</taxon>
        <taxon>Epsilonproteobacteria</taxon>
        <taxon>Campylobacterales</taxon>
        <taxon>Helicobacteraceae</taxon>
        <taxon>Helicobacter</taxon>
    </lineage>
</organism>
<dbReference type="EMBL" id="LN907858">
    <property type="protein sequence ID" value="CUU40045.1"/>
    <property type="molecule type" value="Genomic_DNA"/>
</dbReference>
<dbReference type="Proteomes" id="UP000064525">
    <property type="component" value="Chromosome I"/>
</dbReference>
<dbReference type="AlphaFoldDB" id="A0A0S4PUX6"/>
<evidence type="ECO:0000313" key="1">
    <source>
        <dbReference type="EMBL" id="CUU40045.1"/>
    </source>
</evidence>
<dbReference type="KEGG" id="hty:BN2458_PEG1160"/>
<proteinExistence type="predicted"/>
<evidence type="ECO:0000313" key="2">
    <source>
        <dbReference type="Proteomes" id="UP000064525"/>
    </source>
</evidence>